<dbReference type="EMBL" id="CP075587">
    <property type="protein sequence ID" value="QYF48758.1"/>
    <property type="molecule type" value="Genomic_DNA"/>
</dbReference>
<evidence type="ECO:0000313" key="1">
    <source>
        <dbReference type="EMBL" id="QYF48758.1"/>
    </source>
</evidence>
<name>A0ABX8V6W8_9BACT</name>
<accession>A0ABX8V6W8</accession>
<evidence type="ECO:0008006" key="3">
    <source>
        <dbReference type="Google" id="ProtNLM"/>
    </source>
</evidence>
<protein>
    <recommendedName>
        <fullName evidence="3">Transposase</fullName>
    </recommendedName>
</protein>
<reference evidence="1 2" key="1">
    <citation type="journal article" date="2022" name="bioRxiv">
        <title>Ecology and evolution of chlamydial symbionts of arthropods.</title>
        <authorList>
            <person name="Halter T."/>
            <person name="Koestlbacher S."/>
            <person name="Collingro A."/>
            <person name="Sixt B.S."/>
            <person name="Toenshoff E.R."/>
            <person name="Hendrickx F."/>
            <person name="Kostanjsek R."/>
            <person name="Horn M."/>
        </authorList>
    </citation>
    <scope>NUCLEOTIDE SEQUENCE [LARGE SCALE GENOMIC DNA]</scope>
    <source>
        <strain evidence="1">W744xW776</strain>
    </source>
</reference>
<evidence type="ECO:0000313" key="2">
    <source>
        <dbReference type="Proteomes" id="UP000826014"/>
    </source>
</evidence>
<keyword evidence="2" id="KW-1185">Reference proteome</keyword>
<dbReference type="Proteomes" id="UP000826014">
    <property type="component" value="Chromosome"/>
</dbReference>
<sequence length="103" mass="12146">MIFINKKVRTNKLKNKTKTASYKKQIYASSEQIELESVIFQYTLDVKQAAYSHAFRNCIQDLQNNLTKLLKSLFKIFSLRYNDSFHKTFGGSYDPLLSKRYFS</sequence>
<organism evidence="1 2">
    <name type="scientific">Candidatus Rhabdochlamydia oedothoracis</name>
    <dbReference type="NCBI Taxonomy" id="2720720"/>
    <lineage>
        <taxon>Bacteria</taxon>
        <taxon>Pseudomonadati</taxon>
        <taxon>Chlamydiota</taxon>
        <taxon>Chlamydiia</taxon>
        <taxon>Parachlamydiales</taxon>
        <taxon>Candidatus Rhabdochlamydiaceae</taxon>
        <taxon>Candidatus Rhabdochlamydia</taxon>
    </lineage>
</organism>
<gene>
    <name evidence="1" type="ORF">RHABOEDO_000971</name>
</gene>
<proteinExistence type="predicted"/>